<dbReference type="InterPro" id="IPR036505">
    <property type="entry name" value="Amidase/PGRP_sf"/>
</dbReference>
<feature type="active site" description="Nucleophile" evidence="4">
    <location>
        <position position="289"/>
    </location>
</feature>
<evidence type="ECO:0000256" key="4">
    <source>
        <dbReference type="PROSITE-ProRule" id="PRU01161"/>
    </source>
</evidence>
<reference evidence="7" key="1">
    <citation type="submission" date="2020-10" db="EMBL/GenBank/DDBJ databases">
        <title>Connecting structure to function with the recovery of over 1000 high-quality activated sludge metagenome-assembled genomes encoding full-length rRNA genes using long-read sequencing.</title>
        <authorList>
            <person name="Singleton C.M."/>
            <person name="Petriglieri F."/>
            <person name="Kristensen J.M."/>
            <person name="Kirkegaard R.H."/>
            <person name="Michaelsen T.Y."/>
            <person name="Andersen M.H."/>
            <person name="Karst S.M."/>
            <person name="Dueholm M.S."/>
            <person name="Nielsen P.H."/>
            <person name="Albertsen M."/>
        </authorList>
    </citation>
    <scope>NUCLEOTIDE SEQUENCE</scope>
    <source>
        <strain evidence="7">OdNE_18-Q3-R46-58_BAT3C.305</strain>
    </source>
</reference>
<gene>
    <name evidence="7" type="ORF">IPN75_10405</name>
</gene>
<organism evidence="7 8">
    <name type="scientific">Candidatus Dechloromonas phosphorivorans</name>
    <dbReference type="NCBI Taxonomy" id="2899244"/>
    <lineage>
        <taxon>Bacteria</taxon>
        <taxon>Pseudomonadati</taxon>
        <taxon>Pseudomonadota</taxon>
        <taxon>Betaproteobacteria</taxon>
        <taxon>Rhodocyclales</taxon>
        <taxon>Azonexaceae</taxon>
        <taxon>Dechloromonas</taxon>
    </lineage>
</organism>
<sequence length="611" mass="66574">MAKCPFAEQLPITGSSGSYTGGVFKIVHHTTEGGSAEGAFAVFKSNRSDPHFTVDASKIYQHIDTDSAARSLRNAPGGLQTNRDRALQIEVVGFAGKTKNKATLKNLARLCRWLEETHNVPLEWPAGAPKPAKNGKDPGGHLRSTEAWTKGGHFGHCHVPENTHWDPAYTKTEVQYLMAAKFDAVGKLTNAQNPAVVALENQPMAMDGDATFEIIADHADVGEAPTTNVKPVNVAPSEELESAARQLEPGVGLCLSGGGYRAMLFHVGSLWRLYEAGQLFTLQRISSVSGGSITSAVLALAWKHLPFDGARAPFEARVVEPIRALARRTLDAEAIIGGILLPGSIGEKVAAAYDKHLFHGATLQELPDAPRFVINATNVQSGVLWRFSKPYMGDYRVGRIEKPDFPIARAVAASSAFPPVLSPLTIELHPAAFKPNSGVDLQRAPFTSDVVLADGGVYDNLGLETVWKRYQTVLVSDAGAKIKPEEEPKQDWPRHAYRVLDLIDNQVRSLRKRALIASYQAKPDDPSKRQGAYWGIGTNYSLYSGRALKLSCAQERIQELASVATRLKRMDDDLQERLINWGYAVTDAALRSYVDPKLNQPKAFPYPSNGV</sequence>
<dbReference type="Pfam" id="PF01510">
    <property type="entry name" value="Amidase_2"/>
    <property type="match status" value="1"/>
</dbReference>
<dbReference type="InterPro" id="IPR016035">
    <property type="entry name" value="Acyl_Trfase/lysoPLipase"/>
</dbReference>
<keyword evidence="2 4" id="KW-0442">Lipid degradation</keyword>
<dbReference type="GO" id="GO:0008745">
    <property type="term" value="F:N-acetylmuramoyl-L-alanine amidase activity"/>
    <property type="evidence" value="ECO:0007669"/>
    <property type="project" value="InterPro"/>
</dbReference>
<evidence type="ECO:0000259" key="6">
    <source>
        <dbReference type="PROSITE" id="PS51635"/>
    </source>
</evidence>
<proteinExistence type="predicted"/>
<dbReference type="GO" id="GO:0016042">
    <property type="term" value="P:lipid catabolic process"/>
    <property type="evidence" value="ECO:0007669"/>
    <property type="project" value="UniProtKB-UniRule"/>
</dbReference>
<dbReference type="AlphaFoldDB" id="A0A9D7QHX1"/>
<dbReference type="Proteomes" id="UP000808146">
    <property type="component" value="Unassembled WGS sequence"/>
</dbReference>
<evidence type="ECO:0000256" key="3">
    <source>
        <dbReference type="ARBA" id="ARBA00023098"/>
    </source>
</evidence>
<comment type="caution">
    <text evidence="7">The sequence shown here is derived from an EMBL/GenBank/DDBJ whole genome shotgun (WGS) entry which is preliminary data.</text>
</comment>
<dbReference type="Gene3D" id="3.40.80.10">
    <property type="entry name" value="Peptidoglycan recognition protein-like"/>
    <property type="match status" value="1"/>
</dbReference>
<feature type="region of interest" description="Disordered" evidence="5">
    <location>
        <begin position="122"/>
        <end position="142"/>
    </location>
</feature>
<evidence type="ECO:0000313" key="8">
    <source>
        <dbReference type="Proteomes" id="UP000808146"/>
    </source>
</evidence>
<evidence type="ECO:0000256" key="2">
    <source>
        <dbReference type="ARBA" id="ARBA00022963"/>
    </source>
</evidence>
<dbReference type="Gene3D" id="3.40.1090.10">
    <property type="entry name" value="Cytosolic phospholipase A2 catalytic domain"/>
    <property type="match status" value="2"/>
</dbReference>
<dbReference type="PROSITE" id="PS51635">
    <property type="entry name" value="PNPLA"/>
    <property type="match status" value="1"/>
</dbReference>
<feature type="domain" description="PNPLA" evidence="6">
    <location>
        <begin position="254"/>
        <end position="467"/>
    </location>
</feature>
<accession>A0A9D7QHX1</accession>
<evidence type="ECO:0000313" key="7">
    <source>
        <dbReference type="EMBL" id="MBK8890766.1"/>
    </source>
</evidence>
<feature type="short sequence motif" description="DGA/G" evidence="4">
    <location>
        <begin position="454"/>
        <end position="456"/>
    </location>
</feature>
<protein>
    <submittedName>
        <fullName evidence="7">Patatin-like phospholipase family protein</fullName>
    </submittedName>
</protein>
<evidence type="ECO:0000256" key="5">
    <source>
        <dbReference type="SAM" id="MobiDB-lite"/>
    </source>
</evidence>
<dbReference type="InterPro" id="IPR002641">
    <property type="entry name" value="PNPLA_dom"/>
</dbReference>
<dbReference type="SUPFAM" id="SSF52151">
    <property type="entry name" value="FabD/lysophospholipase-like"/>
    <property type="match status" value="1"/>
</dbReference>
<keyword evidence="3 4" id="KW-0443">Lipid metabolism</keyword>
<comment type="caution">
    <text evidence="4">Lacks conserved residue(s) required for the propagation of feature annotation.</text>
</comment>
<dbReference type="InterPro" id="IPR050301">
    <property type="entry name" value="NTE"/>
</dbReference>
<keyword evidence="1 4" id="KW-0378">Hydrolase</keyword>
<dbReference type="EMBL" id="JADKBR010000015">
    <property type="protein sequence ID" value="MBK8890766.1"/>
    <property type="molecule type" value="Genomic_DNA"/>
</dbReference>
<dbReference type="PANTHER" id="PTHR14226">
    <property type="entry name" value="NEUROPATHY TARGET ESTERASE/SWISS CHEESE D.MELANOGASTER"/>
    <property type="match status" value="1"/>
</dbReference>
<dbReference type="SUPFAM" id="SSF55846">
    <property type="entry name" value="N-acetylmuramoyl-L-alanine amidase-like"/>
    <property type="match status" value="1"/>
</dbReference>
<dbReference type="InterPro" id="IPR002502">
    <property type="entry name" value="Amidase_domain"/>
</dbReference>
<dbReference type="GO" id="GO:0009253">
    <property type="term" value="P:peptidoglycan catabolic process"/>
    <property type="evidence" value="ECO:0007669"/>
    <property type="project" value="InterPro"/>
</dbReference>
<dbReference type="PANTHER" id="PTHR14226:SF78">
    <property type="entry name" value="SLR0060 PROTEIN"/>
    <property type="match status" value="1"/>
</dbReference>
<feature type="active site" description="Proton acceptor" evidence="4">
    <location>
        <position position="454"/>
    </location>
</feature>
<name>A0A9D7QHX1_9RHOO</name>
<dbReference type="Pfam" id="PF01734">
    <property type="entry name" value="Patatin"/>
    <property type="match status" value="1"/>
</dbReference>
<evidence type="ECO:0000256" key="1">
    <source>
        <dbReference type="ARBA" id="ARBA00022801"/>
    </source>
</evidence>